<sequence length="248" mass="27582">MPNSVDLSILHEDNAVIAVNKPSGLLSVPGRVIKDSVATRVSRHVKADRVDKLICHRLDQMTSGVMLFAKTDEAQRDIYEQFRKKKVRKRYAAVVDGLTHCCEGEIRLPLVKDYANPPTSRVDWRLPSDDDNRADTSAPAGVKTAKSKRSITLWRVLRIFPDINASLLELTPITGRSHQLRVHLSAIGHPILGDDFYAPREAADRAPRLMLHAHTLELTHPVTTAPLHLCADATDIAEWLRGHACCDG</sequence>
<dbReference type="InterPro" id="IPR006145">
    <property type="entry name" value="PsdUridine_synth_RsuA/RluA"/>
</dbReference>
<evidence type="ECO:0000256" key="1">
    <source>
        <dbReference type="SAM" id="MobiDB-lite"/>
    </source>
</evidence>
<reference evidence="3 4" key="1">
    <citation type="submission" date="2014-11" db="EMBL/GenBank/DDBJ databases">
        <authorList>
            <person name="Zhu J."/>
            <person name="Qi W."/>
            <person name="Song R."/>
        </authorList>
    </citation>
    <scope>NUCLEOTIDE SEQUENCE [LARGE SCALE GENOMIC DNA]</scope>
</reference>
<dbReference type="PROSITE" id="PS01129">
    <property type="entry name" value="PSI_RLU"/>
    <property type="match status" value="1"/>
</dbReference>
<dbReference type="VEuPathDB" id="CryptoDB:Vbra_19860"/>
<dbReference type="InParanoid" id="A0A0G4H7R1"/>
<dbReference type="Pfam" id="PF00849">
    <property type="entry name" value="PseudoU_synth_2"/>
    <property type="match status" value="1"/>
</dbReference>
<dbReference type="PhylomeDB" id="A0A0G4H7R1"/>
<dbReference type="SUPFAM" id="SSF55120">
    <property type="entry name" value="Pseudouridine synthase"/>
    <property type="match status" value="1"/>
</dbReference>
<feature type="domain" description="Pseudouridine synthase RsuA/RluA-like" evidence="2">
    <location>
        <begin position="16"/>
        <end position="186"/>
    </location>
</feature>
<dbReference type="GO" id="GO:0000455">
    <property type="term" value="P:enzyme-directed rRNA pseudouridine synthesis"/>
    <property type="evidence" value="ECO:0007669"/>
    <property type="project" value="TreeGrafter"/>
</dbReference>
<dbReference type="Proteomes" id="UP000041254">
    <property type="component" value="Unassembled WGS sequence"/>
</dbReference>
<dbReference type="Gene3D" id="3.30.2350.10">
    <property type="entry name" value="Pseudouridine synthase"/>
    <property type="match status" value="1"/>
</dbReference>
<accession>A0A0G4H7R1</accession>
<evidence type="ECO:0000313" key="4">
    <source>
        <dbReference type="Proteomes" id="UP000041254"/>
    </source>
</evidence>
<proteinExistence type="predicted"/>
<dbReference type="InterPro" id="IPR006224">
    <property type="entry name" value="PsdUridine_synth_RluA-like_CS"/>
</dbReference>
<dbReference type="GO" id="GO:0009982">
    <property type="term" value="F:pseudouridine synthase activity"/>
    <property type="evidence" value="ECO:0007669"/>
    <property type="project" value="InterPro"/>
</dbReference>
<dbReference type="AlphaFoldDB" id="A0A0G4H7R1"/>
<feature type="region of interest" description="Disordered" evidence="1">
    <location>
        <begin position="122"/>
        <end position="142"/>
    </location>
</feature>
<gene>
    <name evidence="3" type="ORF">Vbra_19860</name>
</gene>
<dbReference type="STRING" id="1169540.A0A0G4H7R1"/>
<evidence type="ECO:0000259" key="2">
    <source>
        <dbReference type="Pfam" id="PF00849"/>
    </source>
</evidence>
<dbReference type="PANTHER" id="PTHR21600">
    <property type="entry name" value="MITOCHONDRIAL RNA PSEUDOURIDINE SYNTHASE"/>
    <property type="match status" value="1"/>
</dbReference>
<dbReference type="GO" id="GO:0003723">
    <property type="term" value="F:RNA binding"/>
    <property type="evidence" value="ECO:0007669"/>
    <property type="project" value="InterPro"/>
</dbReference>
<dbReference type="InterPro" id="IPR020103">
    <property type="entry name" value="PsdUridine_synth_cat_dom_sf"/>
</dbReference>
<keyword evidence="4" id="KW-1185">Reference proteome</keyword>
<name>A0A0G4H7R1_VITBC</name>
<feature type="compositionally biased region" description="Basic and acidic residues" evidence="1">
    <location>
        <begin position="122"/>
        <end position="134"/>
    </location>
</feature>
<dbReference type="CDD" id="cd02869">
    <property type="entry name" value="PseudoU_synth_RluA_like"/>
    <property type="match status" value="1"/>
</dbReference>
<evidence type="ECO:0000313" key="3">
    <source>
        <dbReference type="EMBL" id="CEM39954.1"/>
    </source>
</evidence>
<dbReference type="OMA" id="CCEGEIR"/>
<dbReference type="OrthoDB" id="443450at2759"/>
<protein>
    <recommendedName>
        <fullName evidence="2">Pseudouridine synthase RsuA/RluA-like domain-containing protein</fullName>
    </recommendedName>
</protein>
<dbReference type="InterPro" id="IPR050188">
    <property type="entry name" value="RluA_PseudoU_synthase"/>
</dbReference>
<dbReference type="PANTHER" id="PTHR21600:SF89">
    <property type="entry name" value="RIBOSOMAL LARGE SUBUNIT PSEUDOURIDINE SYNTHASE A"/>
    <property type="match status" value="1"/>
</dbReference>
<organism evidence="3 4">
    <name type="scientific">Vitrella brassicaformis (strain CCMP3155)</name>
    <dbReference type="NCBI Taxonomy" id="1169540"/>
    <lineage>
        <taxon>Eukaryota</taxon>
        <taxon>Sar</taxon>
        <taxon>Alveolata</taxon>
        <taxon>Colpodellida</taxon>
        <taxon>Vitrellaceae</taxon>
        <taxon>Vitrella</taxon>
    </lineage>
</organism>
<dbReference type="EMBL" id="CDMY01001057">
    <property type="protein sequence ID" value="CEM39954.1"/>
    <property type="molecule type" value="Genomic_DNA"/>
</dbReference>